<proteinExistence type="predicted"/>
<organism evidence="1 2">
    <name type="scientific">Massilia aurea</name>
    <dbReference type="NCBI Taxonomy" id="373040"/>
    <lineage>
        <taxon>Bacteria</taxon>
        <taxon>Pseudomonadati</taxon>
        <taxon>Pseudomonadota</taxon>
        <taxon>Betaproteobacteria</taxon>
        <taxon>Burkholderiales</taxon>
        <taxon>Oxalobacteraceae</taxon>
        <taxon>Telluria group</taxon>
        <taxon>Massilia</taxon>
    </lineage>
</organism>
<evidence type="ECO:0000313" key="2">
    <source>
        <dbReference type="Proteomes" id="UP000283254"/>
    </source>
</evidence>
<reference evidence="1" key="1">
    <citation type="submission" date="2014-10" db="EMBL/GenBank/DDBJ databases">
        <title>Massilia sp. genome.</title>
        <authorList>
            <person name="Xu B."/>
            <person name="Dai L."/>
            <person name="Huang Z."/>
        </authorList>
    </citation>
    <scope>NUCLEOTIDE SEQUENCE [LARGE SCALE GENOMIC DNA]</scope>
    <source>
        <strain evidence="1">CFS-1</strain>
    </source>
</reference>
<dbReference type="Proteomes" id="UP000283254">
    <property type="component" value="Unassembled WGS sequence"/>
</dbReference>
<name>A0A422QGA6_9BURK</name>
<evidence type="ECO:0000313" key="1">
    <source>
        <dbReference type="EMBL" id="RNF28992.1"/>
    </source>
</evidence>
<accession>A0A422QGA6</accession>
<dbReference type="AlphaFoldDB" id="A0A422QGA6"/>
<gene>
    <name evidence="1" type="ORF">NM04_20270</name>
</gene>
<dbReference type="EMBL" id="JSAB01000263">
    <property type="protein sequence ID" value="RNF28992.1"/>
    <property type="molecule type" value="Genomic_DNA"/>
</dbReference>
<protein>
    <submittedName>
        <fullName evidence="1">Uncharacterized protein</fullName>
    </submittedName>
</protein>
<comment type="caution">
    <text evidence="1">The sequence shown here is derived from an EMBL/GenBank/DDBJ whole genome shotgun (WGS) entry which is preliminary data.</text>
</comment>
<feature type="non-terminal residue" evidence="1">
    <location>
        <position position="1"/>
    </location>
</feature>
<keyword evidence="2" id="KW-1185">Reference proteome</keyword>
<sequence>RRMPLLVEVGNGFVPDIGFLEAFAMSQISQGAIGPARDVVRGHIKRRVRRMDGVRSDIRTRPQLYPVVLVAIASGWR</sequence>